<gene>
    <name evidence="1" type="ORF">GcM3_158017</name>
</gene>
<reference evidence="1 2" key="1">
    <citation type="journal article" date="2018" name="BMC Genomics">
        <title>Comparative genome analyses reveal sequence features reflecting distinct modes of host-adaptation between dicot and monocot powdery mildew.</title>
        <authorList>
            <person name="Wu Y."/>
            <person name="Ma X."/>
            <person name="Pan Z."/>
            <person name="Kale S.D."/>
            <person name="Song Y."/>
            <person name="King H."/>
            <person name="Zhang Q."/>
            <person name="Presley C."/>
            <person name="Deng X."/>
            <person name="Wei C.I."/>
            <person name="Xiao S."/>
        </authorList>
    </citation>
    <scope>NUCLEOTIDE SEQUENCE [LARGE SCALE GENOMIC DNA]</scope>
    <source>
        <strain evidence="1">UMSG3</strain>
    </source>
</reference>
<keyword evidence="2" id="KW-1185">Reference proteome</keyword>
<name>A0A420HV16_9PEZI</name>
<evidence type="ECO:0000313" key="1">
    <source>
        <dbReference type="EMBL" id="RKF61257.1"/>
    </source>
</evidence>
<dbReference type="Proteomes" id="UP000283383">
    <property type="component" value="Unassembled WGS sequence"/>
</dbReference>
<evidence type="ECO:0000313" key="2">
    <source>
        <dbReference type="Proteomes" id="UP000283383"/>
    </source>
</evidence>
<accession>A0A420HV16</accession>
<dbReference type="AlphaFoldDB" id="A0A420HV16"/>
<dbReference type="EMBL" id="MCBQ01015819">
    <property type="protein sequence ID" value="RKF61257.1"/>
    <property type="molecule type" value="Genomic_DNA"/>
</dbReference>
<comment type="caution">
    <text evidence="1">The sequence shown here is derived from an EMBL/GenBank/DDBJ whole genome shotgun (WGS) entry which is preliminary data.</text>
</comment>
<proteinExistence type="predicted"/>
<protein>
    <submittedName>
        <fullName evidence="1">Uncharacterized protein</fullName>
    </submittedName>
</protein>
<organism evidence="1 2">
    <name type="scientific">Golovinomyces cichoracearum</name>
    <dbReference type="NCBI Taxonomy" id="62708"/>
    <lineage>
        <taxon>Eukaryota</taxon>
        <taxon>Fungi</taxon>
        <taxon>Dikarya</taxon>
        <taxon>Ascomycota</taxon>
        <taxon>Pezizomycotina</taxon>
        <taxon>Leotiomycetes</taxon>
        <taxon>Erysiphales</taxon>
        <taxon>Erysiphaceae</taxon>
        <taxon>Golovinomyces</taxon>
    </lineage>
</organism>
<sequence length="61" mass="6565">MPFGPKQRPKSGGANVGFFTDEEFPMSNLNGGYSKVTVNGIIISGRLVAQPHLSWVSVQKS</sequence>